<dbReference type="InterPro" id="IPR016181">
    <property type="entry name" value="Acyl_CoA_acyltransferase"/>
</dbReference>
<dbReference type="AlphaFoldDB" id="A0A165M3P5"/>
<dbReference type="PROSITE" id="PS51186">
    <property type="entry name" value="GNAT"/>
    <property type="match status" value="1"/>
</dbReference>
<feature type="domain" description="N-acetyltransferase" evidence="1">
    <location>
        <begin position="4"/>
        <end position="181"/>
    </location>
</feature>
<accession>A0A165M3P5</accession>
<evidence type="ECO:0000313" key="3">
    <source>
        <dbReference type="Proteomes" id="UP000076481"/>
    </source>
</evidence>
<keyword evidence="2" id="KW-0808">Transferase</keyword>
<dbReference type="Pfam" id="PF00583">
    <property type="entry name" value="Acetyltransf_1"/>
    <property type="match status" value="1"/>
</dbReference>
<name>A0A165M3P5_PELLU</name>
<dbReference type="SUPFAM" id="SSF55729">
    <property type="entry name" value="Acyl-CoA N-acyltransferases (Nat)"/>
    <property type="match status" value="1"/>
</dbReference>
<evidence type="ECO:0000313" key="2">
    <source>
        <dbReference type="EMBL" id="KZK74773.1"/>
    </source>
</evidence>
<protein>
    <submittedName>
        <fullName evidence="2">GCN5 family acetyltransferase</fullName>
    </submittedName>
</protein>
<dbReference type="OMA" id="PLNFHTR"/>
<dbReference type="Proteomes" id="UP000076481">
    <property type="component" value="Unassembled WGS sequence"/>
</dbReference>
<dbReference type="InterPro" id="IPR000182">
    <property type="entry name" value="GNAT_dom"/>
</dbReference>
<proteinExistence type="predicted"/>
<dbReference type="Gene3D" id="3.40.630.30">
    <property type="match status" value="1"/>
</dbReference>
<evidence type="ECO:0000259" key="1">
    <source>
        <dbReference type="PROSITE" id="PS51186"/>
    </source>
</evidence>
<sequence length="230" mass="26372">MSSVTVRRVESACDRSRVLEVIEQVFRIEKNWIAGVEGQIPEDVLKSDTLSWFIAEVSGKPAGVIRLLYDPPLELPERYEVKFEPGIDVEKLRTAGRYAEIGRFMILGEYRRNPRIALRLMRAATAEVVERDYTHFITDVFEGEANSPFNFHTRVLGFEVVGKHLFGDLNCSSTRIILTLDILKLFRRIKNSRNRIYMELSEGIHAVIERKEQRKAARQALLGRRPIAGG</sequence>
<gene>
    <name evidence="2" type="ORF">A3K90_06010</name>
</gene>
<dbReference type="RefSeq" id="WP_011357983.1">
    <property type="nucleotide sequence ID" value="NZ_LVWG01000018.1"/>
</dbReference>
<dbReference type="CDD" id="cd04301">
    <property type="entry name" value="NAT_SF"/>
    <property type="match status" value="1"/>
</dbReference>
<comment type="caution">
    <text evidence="2">The sequence shown here is derived from an EMBL/GenBank/DDBJ whole genome shotgun (WGS) entry which is preliminary data.</text>
</comment>
<dbReference type="GO" id="GO:0016747">
    <property type="term" value="F:acyltransferase activity, transferring groups other than amino-acyl groups"/>
    <property type="evidence" value="ECO:0007669"/>
    <property type="project" value="InterPro"/>
</dbReference>
<organism evidence="2 3">
    <name type="scientific">Pelodictyon luteolum</name>
    <dbReference type="NCBI Taxonomy" id="1100"/>
    <lineage>
        <taxon>Bacteria</taxon>
        <taxon>Pseudomonadati</taxon>
        <taxon>Chlorobiota</taxon>
        <taxon>Chlorobiia</taxon>
        <taxon>Chlorobiales</taxon>
        <taxon>Chlorobiaceae</taxon>
        <taxon>Chlorobium/Pelodictyon group</taxon>
        <taxon>Pelodictyon</taxon>
    </lineage>
</organism>
<dbReference type="EMBL" id="LVWG01000018">
    <property type="protein sequence ID" value="KZK74773.1"/>
    <property type="molecule type" value="Genomic_DNA"/>
</dbReference>
<reference evidence="2 3" key="1">
    <citation type="submission" date="2016-03" db="EMBL/GenBank/DDBJ databases">
        <title>Speciation and ecological success in dimly lit waters: horizontal gene transfer in a green sulfur bacteria bloom unveiled by metagenomic assembly.</title>
        <authorList>
            <person name="Llorens-Mares T."/>
            <person name="Liu Z."/>
            <person name="Allen L.Z."/>
            <person name="Rusch D.B."/>
            <person name="Craig M.T."/>
            <person name="Dupont C.L."/>
            <person name="Bryant D.A."/>
            <person name="Casamayor E.O."/>
        </authorList>
    </citation>
    <scope>NUCLEOTIDE SEQUENCE [LARGE SCALE GENOMIC DNA]</scope>
    <source>
        <strain evidence="2">CIII</strain>
    </source>
</reference>